<comment type="caution">
    <text evidence="1">The sequence shown here is derived from an EMBL/GenBank/DDBJ whole genome shotgun (WGS) entry which is preliminary data.</text>
</comment>
<proteinExistence type="predicted"/>
<dbReference type="AlphaFoldDB" id="A0A0F9VRZ6"/>
<organism evidence="1">
    <name type="scientific">marine sediment metagenome</name>
    <dbReference type="NCBI Taxonomy" id="412755"/>
    <lineage>
        <taxon>unclassified sequences</taxon>
        <taxon>metagenomes</taxon>
        <taxon>ecological metagenomes</taxon>
    </lineage>
</organism>
<evidence type="ECO:0008006" key="2">
    <source>
        <dbReference type="Google" id="ProtNLM"/>
    </source>
</evidence>
<evidence type="ECO:0000313" key="1">
    <source>
        <dbReference type="EMBL" id="KKO06810.1"/>
    </source>
</evidence>
<name>A0A0F9VRZ6_9ZZZZ</name>
<accession>A0A0F9VRZ6</accession>
<protein>
    <recommendedName>
        <fullName evidence="2">Tip attachment protein J domain-containing protein</fullName>
    </recommendedName>
</protein>
<reference evidence="1" key="1">
    <citation type="journal article" date="2015" name="Nature">
        <title>Complex archaea that bridge the gap between prokaryotes and eukaryotes.</title>
        <authorList>
            <person name="Spang A."/>
            <person name="Saw J.H."/>
            <person name="Jorgensen S.L."/>
            <person name="Zaremba-Niedzwiedzka K."/>
            <person name="Martijn J."/>
            <person name="Lind A.E."/>
            <person name="van Eijk R."/>
            <person name="Schleper C."/>
            <person name="Guy L."/>
            <person name="Ettema T.J."/>
        </authorList>
    </citation>
    <scope>NUCLEOTIDE SEQUENCE</scope>
</reference>
<sequence>MISDAQYLAWLRSQAPKVLLAEMDYYDTVTESVGTAYISDRGYNTNWSDGVEHRPYPDYLKGVPSARRTLGSGRPARGELIIDNTAGERDHWLTQYKWDGRKVRLLYGDPSWEYADFRLVFIGVIKTRYGRGIDELLFKMREPEDFLDQPVQGSTVASGPNAGDYLPICYGECFNVSPVLLDGATHVYQVSDIAIDSVDLVKDNGKGPVSHTADLAAGTITLAGAPVGNITVDCTGAKISGAPLLKAGEIIDHIITERTDLPAEFYDASAFTALDTEITWQHNLYINGSTTARQAIDMILESIGAKLSRTEAGAITVVLLADPTESAGITISPDDYRMDTLVASATELPWKRGRLGYRRNWTVQESLDTLVTATERATLGREYSIVEDANAVTGVHPLATEPELIGTTLTLEADAAERLAQLMALHAVERYKFDLQVYAVLYQYALGSTVKLIADRYGFDAGINCVVYDTDSVFTDGRARLTLWR</sequence>
<gene>
    <name evidence="1" type="ORF">LCGC14_0059940</name>
</gene>
<dbReference type="EMBL" id="LAZR01000014">
    <property type="protein sequence ID" value="KKO06810.1"/>
    <property type="molecule type" value="Genomic_DNA"/>
</dbReference>